<dbReference type="FunFam" id="2.30.30.40:FF:000032">
    <property type="entry name" value="Putative C-Jun-amino-terminal kinase-interacting protein 2"/>
    <property type="match status" value="1"/>
</dbReference>
<organism evidence="8 9">
    <name type="scientific">Pogonophryne albipinna</name>
    <dbReference type="NCBI Taxonomy" id="1090488"/>
    <lineage>
        <taxon>Eukaryota</taxon>
        <taxon>Metazoa</taxon>
        <taxon>Chordata</taxon>
        <taxon>Craniata</taxon>
        <taxon>Vertebrata</taxon>
        <taxon>Euteleostomi</taxon>
        <taxon>Actinopterygii</taxon>
        <taxon>Neopterygii</taxon>
        <taxon>Teleostei</taxon>
        <taxon>Neoteleostei</taxon>
        <taxon>Acanthomorphata</taxon>
        <taxon>Eupercaria</taxon>
        <taxon>Perciformes</taxon>
        <taxon>Notothenioidei</taxon>
        <taxon>Pogonophryne</taxon>
    </lineage>
</organism>
<dbReference type="InterPro" id="IPR036028">
    <property type="entry name" value="SH3-like_dom_sf"/>
</dbReference>
<dbReference type="InterPro" id="IPR047178">
    <property type="entry name" value="JIP1_scaffold"/>
</dbReference>
<keyword evidence="3 5" id="KW-0728">SH3 domain</keyword>
<keyword evidence="9" id="KW-1185">Reference proteome</keyword>
<evidence type="ECO:0000313" key="9">
    <source>
        <dbReference type="Proteomes" id="UP001219934"/>
    </source>
</evidence>
<dbReference type="GO" id="GO:0005078">
    <property type="term" value="F:MAP-kinase scaffold activity"/>
    <property type="evidence" value="ECO:0007669"/>
    <property type="project" value="TreeGrafter"/>
</dbReference>
<dbReference type="Pfam" id="PF00640">
    <property type="entry name" value="PID"/>
    <property type="match status" value="1"/>
</dbReference>
<dbReference type="PROSITE" id="PS50002">
    <property type="entry name" value="SH3"/>
    <property type="match status" value="1"/>
</dbReference>
<dbReference type="SUPFAM" id="SSF50729">
    <property type="entry name" value="PH domain-like"/>
    <property type="match status" value="1"/>
</dbReference>
<dbReference type="PANTHER" id="PTHR47437">
    <property type="entry name" value="JNK-INTERACTING PROTEIN 1-LIKE PROTEIN"/>
    <property type="match status" value="1"/>
</dbReference>
<dbReference type="GO" id="GO:0005737">
    <property type="term" value="C:cytoplasm"/>
    <property type="evidence" value="ECO:0007669"/>
    <property type="project" value="UniProtKB-SubCell"/>
</dbReference>
<evidence type="ECO:0000313" key="8">
    <source>
        <dbReference type="EMBL" id="KAJ4938372.1"/>
    </source>
</evidence>
<dbReference type="AlphaFoldDB" id="A0AAD6FLB5"/>
<protein>
    <recommendedName>
        <fullName evidence="7">SH3 domain-containing protein</fullName>
    </recommendedName>
</protein>
<evidence type="ECO:0000256" key="5">
    <source>
        <dbReference type="PROSITE-ProRule" id="PRU00192"/>
    </source>
</evidence>
<dbReference type="PANTHER" id="PTHR47437:SF3">
    <property type="entry name" value="C-JUN-AMINO-TERMINAL KINASE-INTERACTING PROTEIN 1"/>
    <property type="match status" value="1"/>
</dbReference>
<feature type="compositionally biased region" description="Basic and acidic residues" evidence="6">
    <location>
        <begin position="121"/>
        <end position="136"/>
    </location>
</feature>
<feature type="compositionally biased region" description="Polar residues" evidence="6">
    <location>
        <begin position="1"/>
        <end position="10"/>
    </location>
</feature>
<dbReference type="SMART" id="SM00326">
    <property type="entry name" value="SH3"/>
    <property type="match status" value="1"/>
</dbReference>
<dbReference type="SMART" id="SM00462">
    <property type="entry name" value="PTB"/>
    <property type="match status" value="1"/>
</dbReference>
<feature type="region of interest" description="Disordered" evidence="6">
    <location>
        <begin position="279"/>
        <end position="326"/>
    </location>
</feature>
<evidence type="ECO:0000256" key="6">
    <source>
        <dbReference type="SAM" id="MobiDB-lite"/>
    </source>
</evidence>
<feature type="compositionally biased region" description="Basic and acidic residues" evidence="6">
    <location>
        <begin position="303"/>
        <end position="314"/>
    </location>
</feature>
<comment type="subcellular location">
    <subcellularLocation>
        <location evidence="1">Cytoplasm</location>
    </subcellularLocation>
</comment>
<dbReference type="Gene3D" id="2.30.29.30">
    <property type="entry name" value="Pleckstrin-homology domain (PH domain)/Phosphotyrosine-binding domain (PTB)"/>
    <property type="match status" value="2"/>
</dbReference>
<feature type="region of interest" description="Disordered" evidence="6">
    <location>
        <begin position="1"/>
        <end position="193"/>
    </location>
</feature>
<evidence type="ECO:0000256" key="2">
    <source>
        <dbReference type="ARBA" id="ARBA00009866"/>
    </source>
</evidence>
<comment type="caution">
    <text evidence="8">The sequence shown here is derived from an EMBL/GenBank/DDBJ whole genome shotgun (WGS) entry which is preliminary data.</text>
</comment>
<name>A0AAD6FLB5_9TELE</name>
<feature type="region of interest" description="Disordered" evidence="6">
    <location>
        <begin position="210"/>
        <end position="242"/>
    </location>
</feature>
<feature type="compositionally biased region" description="Polar residues" evidence="6">
    <location>
        <begin position="143"/>
        <end position="160"/>
    </location>
</feature>
<evidence type="ECO:0000259" key="7">
    <source>
        <dbReference type="PROSITE" id="PS50002"/>
    </source>
</evidence>
<gene>
    <name evidence="8" type="ORF">JOQ06_002992</name>
</gene>
<dbReference type="SUPFAM" id="SSF50044">
    <property type="entry name" value="SH3-domain"/>
    <property type="match status" value="1"/>
</dbReference>
<dbReference type="GO" id="GO:0046328">
    <property type="term" value="P:regulation of JNK cascade"/>
    <property type="evidence" value="ECO:0007669"/>
    <property type="project" value="InterPro"/>
</dbReference>
<dbReference type="Pfam" id="PF14604">
    <property type="entry name" value="SH3_9"/>
    <property type="match status" value="1"/>
</dbReference>
<evidence type="ECO:0000256" key="4">
    <source>
        <dbReference type="ARBA" id="ARBA00022490"/>
    </source>
</evidence>
<evidence type="ECO:0000256" key="1">
    <source>
        <dbReference type="ARBA" id="ARBA00004496"/>
    </source>
</evidence>
<dbReference type="InterPro" id="IPR006020">
    <property type="entry name" value="PTB/PI_dom"/>
</dbReference>
<dbReference type="Proteomes" id="UP001219934">
    <property type="component" value="Unassembled WGS sequence"/>
</dbReference>
<reference evidence="8" key="1">
    <citation type="submission" date="2022-11" db="EMBL/GenBank/DDBJ databases">
        <title>Chromosome-level genome of Pogonophryne albipinna.</title>
        <authorList>
            <person name="Jo E."/>
        </authorList>
    </citation>
    <scope>NUCLEOTIDE SEQUENCE</scope>
    <source>
        <strain evidence="8">SGF0006</strain>
        <tissue evidence="8">Muscle</tissue>
    </source>
</reference>
<dbReference type="InterPro" id="IPR001452">
    <property type="entry name" value="SH3_domain"/>
</dbReference>
<dbReference type="InterPro" id="IPR011993">
    <property type="entry name" value="PH-like_dom_sf"/>
</dbReference>
<accession>A0AAD6FLB5</accession>
<dbReference type="CDD" id="cd01212">
    <property type="entry name" value="PTB_JIP"/>
    <property type="match status" value="1"/>
</dbReference>
<dbReference type="Gene3D" id="2.30.30.40">
    <property type="entry name" value="SH3 Domains"/>
    <property type="match status" value="1"/>
</dbReference>
<evidence type="ECO:0000256" key="3">
    <source>
        <dbReference type="ARBA" id="ARBA00022443"/>
    </source>
</evidence>
<dbReference type="GO" id="GO:0007254">
    <property type="term" value="P:JNK cascade"/>
    <property type="evidence" value="ECO:0007669"/>
    <property type="project" value="TreeGrafter"/>
</dbReference>
<comment type="similarity">
    <text evidence="2">Belongs to the JIP scaffold family.</text>
</comment>
<dbReference type="GO" id="GO:0008432">
    <property type="term" value="F:JUN kinase binding"/>
    <property type="evidence" value="ECO:0007669"/>
    <property type="project" value="TreeGrafter"/>
</dbReference>
<keyword evidence="4" id="KW-0963">Cytoplasm</keyword>
<feature type="domain" description="SH3" evidence="7">
    <location>
        <begin position="362"/>
        <end position="423"/>
    </location>
</feature>
<sequence>MQDSINNNSLGKKDSWKASRSSSPHIKGDLTPADIQPKAEDKVRNSTRRPAPKPPAANGANSRANPQAAAPPTDSRGADGRGKVGAKGANRGVGAKPNNILSTQEVYAAMVVPRTPVAPRNQEKTQDQGQNHDRTQDNPPILSRSSSEGGSNRMSLSSDTEGPPPGPLHPSLSNRTNPVISEEDGEGVSTPCANVQNGVIHCDEKTEMDCTKSQVDAQGGKDDNNTEVPQGDGAAAQTVPKSESAAGLNYDSVKYTLVVDEHAQLELVSLKDCLHGYHEHKDDSDSETVYQSANEEEDPEYEEERKRIEEATKQEEEESNGERAVPSRSKKFLNLFSNNSTQYSATGAGSFGVFSCVLDGVERQQSHRAAYRFVPRHSDELYLETDDPVLLLKQSEDLWCQGYNMRTGATGIFPAFYAVRLPTDTIQAAKDSSIEKFLVRFLGSVQVPIHKGTDMLSSAMQKWCQEKVDYSKPGEETRMSTITVKKDVPIQEDELVAQFQDRLFKFRRHIFNIRWQYNAYRNLRENLTGKDCLIHIDFSENYTAEGMTHQLCGLILTPSWKCLQIITLVCSTFTSSVMALPPNGVGGALKRTADTLVRQGKDIPDAKSFYQQLKESSKVKLFYVSEEEVEKKDESLHQVPLFTVKGTMKMHQVLSISPGILKYRDISCFCQAAEGVFDCSCHSLQEVSLVATEHAEKALDVRPDVIKHHHSGQWCVVRYDDQPYPGIILEVEEHNVKVKCMHRNGINRFFWPSPREDVNWYGDDQIMCLIPEPLAVACNRRLAAQPPSACVLEVSVRGVKISVQDQCHSAHRGDQCFHFFQLKNISFCGCHPKHSKYFGLITKHPDQQRFACHVMVAETTLHPLAESVGRAFQQYYRDNIGYSCPTEDIFIE</sequence>
<dbReference type="EMBL" id="JAPTMU010000009">
    <property type="protein sequence ID" value="KAJ4938372.1"/>
    <property type="molecule type" value="Genomic_DNA"/>
</dbReference>
<proteinExistence type="inferred from homology"/>